<protein>
    <recommendedName>
        <fullName evidence="3">Transmembrane protein</fullName>
    </recommendedName>
</protein>
<evidence type="ECO:0000313" key="2">
    <source>
        <dbReference type="EMBL" id="RHN77960.1"/>
    </source>
</evidence>
<sequence length="66" mass="8063">MIFIVFYKFQSIIFIFLNQLDLACGWRSWTIHFIVKLIITINLLFKGMYFHLMSNTYIVLYISKQY</sequence>
<feature type="transmembrane region" description="Helical" evidence="1">
    <location>
        <begin position="26"/>
        <end position="45"/>
    </location>
</feature>
<dbReference type="Proteomes" id="UP000265566">
    <property type="component" value="Chromosome 1"/>
</dbReference>
<proteinExistence type="predicted"/>
<keyword evidence="1" id="KW-0812">Transmembrane</keyword>
<comment type="caution">
    <text evidence="2">The sequence shown here is derived from an EMBL/GenBank/DDBJ whole genome shotgun (WGS) entry which is preliminary data.</text>
</comment>
<dbReference type="EMBL" id="PSQE01000001">
    <property type="protein sequence ID" value="RHN77960.1"/>
    <property type="molecule type" value="Genomic_DNA"/>
</dbReference>
<keyword evidence="1" id="KW-0472">Membrane</keyword>
<organism evidence="2">
    <name type="scientific">Medicago truncatula</name>
    <name type="common">Barrel medic</name>
    <name type="synonym">Medicago tribuloides</name>
    <dbReference type="NCBI Taxonomy" id="3880"/>
    <lineage>
        <taxon>Eukaryota</taxon>
        <taxon>Viridiplantae</taxon>
        <taxon>Streptophyta</taxon>
        <taxon>Embryophyta</taxon>
        <taxon>Tracheophyta</taxon>
        <taxon>Spermatophyta</taxon>
        <taxon>Magnoliopsida</taxon>
        <taxon>eudicotyledons</taxon>
        <taxon>Gunneridae</taxon>
        <taxon>Pentapetalae</taxon>
        <taxon>rosids</taxon>
        <taxon>fabids</taxon>
        <taxon>Fabales</taxon>
        <taxon>Fabaceae</taxon>
        <taxon>Papilionoideae</taxon>
        <taxon>50 kb inversion clade</taxon>
        <taxon>NPAAA clade</taxon>
        <taxon>Hologalegina</taxon>
        <taxon>IRL clade</taxon>
        <taxon>Trifolieae</taxon>
        <taxon>Medicago</taxon>
    </lineage>
</organism>
<evidence type="ECO:0008006" key="3">
    <source>
        <dbReference type="Google" id="ProtNLM"/>
    </source>
</evidence>
<dbReference type="AlphaFoldDB" id="A0A396JI77"/>
<accession>A0A396JI77</accession>
<name>A0A396JI77_MEDTR</name>
<keyword evidence="1" id="KW-1133">Transmembrane helix</keyword>
<dbReference type="Gramene" id="rna1471">
    <property type="protein sequence ID" value="RHN77960.1"/>
    <property type="gene ID" value="gene1471"/>
</dbReference>
<evidence type="ECO:0000256" key="1">
    <source>
        <dbReference type="SAM" id="Phobius"/>
    </source>
</evidence>
<reference evidence="2" key="1">
    <citation type="journal article" date="2018" name="Nat. Plants">
        <title>Whole-genome landscape of Medicago truncatula symbiotic genes.</title>
        <authorList>
            <person name="Pecrix Y."/>
            <person name="Gamas P."/>
            <person name="Carrere S."/>
        </authorList>
    </citation>
    <scope>NUCLEOTIDE SEQUENCE</scope>
    <source>
        <tissue evidence="2">Leaves</tissue>
    </source>
</reference>
<gene>
    <name evidence="2" type="ORF">MtrunA17_Chr1g0160361</name>
</gene>